<dbReference type="Pfam" id="PF07501">
    <property type="entry name" value="G5"/>
    <property type="match status" value="1"/>
</dbReference>
<reference evidence="5" key="1">
    <citation type="journal article" date="2019" name="Int. J. Syst. Evol. Microbiol.">
        <title>The Global Catalogue of Microorganisms (GCM) 10K type strain sequencing project: providing services to taxonomists for standard genome sequencing and annotation.</title>
        <authorList>
            <consortium name="The Broad Institute Genomics Platform"/>
            <consortium name="The Broad Institute Genome Sequencing Center for Infectious Disease"/>
            <person name="Wu L."/>
            <person name="Ma J."/>
        </authorList>
    </citation>
    <scope>NUCLEOTIDE SEQUENCE [LARGE SCALE GENOMIC DNA]</scope>
    <source>
        <strain evidence="5">JCM 17810</strain>
    </source>
</reference>
<proteinExistence type="predicted"/>
<dbReference type="Pfam" id="PF03990">
    <property type="entry name" value="DUF348"/>
    <property type="match status" value="1"/>
</dbReference>
<dbReference type="SMART" id="SM01208">
    <property type="entry name" value="G5"/>
    <property type="match status" value="1"/>
</dbReference>
<protein>
    <submittedName>
        <fullName evidence="4">G5 domain-containing protein</fullName>
    </submittedName>
</protein>
<feature type="compositionally biased region" description="Low complexity" evidence="2">
    <location>
        <begin position="260"/>
        <end position="274"/>
    </location>
</feature>
<dbReference type="SUPFAM" id="SSF53955">
    <property type="entry name" value="Lysozyme-like"/>
    <property type="match status" value="1"/>
</dbReference>
<feature type="region of interest" description="Disordered" evidence="2">
    <location>
        <begin position="1"/>
        <end position="43"/>
    </location>
</feature>
<feature type="domain" description="G5" evidence="3">
    <location>
        <begin position="175"/>
        <end position="255"/>
    </location>
</feature>
<evidence type="ECO:0000256" key="1">
    <source>
        <dbReference type="ARBA" id="ARBA00022729"/>
    </source>
</evidence>
<feature type="region of interest" description="Disordered" evidence="2">
    <location>
        <begin position="250"/>
        <end position="288"/>
    </location>
</feature>
<dbReference type="Pfam" id="PF01464">
    <property type="entry name" value="SLT"/>
    <property type="match status" value="1"/>
</dbReference>
<organism evidence="4 5">
    <name type="scientific">Georgenia halophila</name>
    <dbReference type="NCBI Taxonomy" id="620889"/>
    <lineage>
        <taxon>Bacteria</taxon>
        <taxon>Bacillati</taxon>
        <taxon>Actinomycetota</taxon>
        <taxon>Actinomycetes</taxon>
        <taxon>Micrococcales</taxon>
        <taxon>Bogoriellaceae</taxon>
        <taxon>Georgenia</taxon>
    </lineage>
</organism>
<evidence type="ECO:0000259" key="3">
    <source>
        <dbReference type="PROSITE" id="PS51109"/>
    </source>
</evidence>
<comment type="caution">
    <text evidence="4">The sequence shown here is derived from an EMBL/GenBank/DDBJ whole genome shotgun (WGS) entry which is preliminary data.</text>
</comment>
<evidence type="ECO:0000313" key="4">
    <source>
        <dbReference type="EMBL" id="GAA4433646.1"/>
    </source>
</evidence>
<dbReference type="InterPro" id="IPR011098">
    <property type="entry name" value="G5_dom"/>
</dbReference>
<dbReference type="Gene3D" id="2.20.230.10">
    <property type="entry name" value="Resuscitation-promoting factor rpfb"/>
    <property type="match status" value="1"/>
</dbReference>
<evidence type="ECO:0000256" key="2">
    <source>
        <dbReference type="SAM" id="MobiDB-lite"/>
    </source>
</evidence>
<dbReference type="EMBL" id="BAABGN010000015">
    <property type="protein sequence ID" value="GAA4433646.1"/>
    <property type="molecule type" value="Genomic_DNA"/>
</dbReference>
<feature type="compositionally biased region" description="Basic residues" evidence="2">
    <location>
        <begin position="30"/>
        <end position="42"/>
    </location>
</feature>
<dbReference type="InterPro" id="IPR008258">
    <property type="entry name" value="Transglycosylase_SLT_dom_1"/>
</dbReference>
<accession>A0ABP8LPJ7</accession>
<keyword evidence="5" id="KW-1185">Reference proteome</keyword>
<dbReference type="InterPro" id="IPR023346">
    <property type="entry name" value="Lysozyme-like_dom_sf"/>
</dbReference>
<dbReference type="PROSITE" id="PS51109">
    <property type="entry name" value="G5"/>
    <property type="match status" value="1"/>
</dbReference>
<name>A0ABP8LPJ7_9MICO</name>
<evidence type="ECO:0000313" key="5">
    <source>
        <dbReference type="Proteomes" id="UP001500622"/>
    </source>
</evidence>
<dbReference type="Gene3D" id="1.10.530.10">
    <property type="match status" value="1"/>
</dbReference>
<keyword evidence="1" id="KW-0732">Signal</keyword>
<gene>
    <name evidence="4" type="ORF">GCM10023169_40730</name>
</gene>
<dbReference type="Proteomes" id="UP001500622">
    <property type="component" value="Unassembled WGS sequence"/>
</dbReference>
<dbReference type="InterPro" id="IPR007137">
    <property type="entry name" value="DUF348"/>
</dbReference>
<sequence length="383" mass="40214">MVSSISARDTSAHHSDSSSDAPDSSVPGTRRARRQAERRRRTAGALGIPGGVVKAMRLGVLGAVVIGTGAFTVSQVAADPQVSEPTHVSALEAGTLNLRDGGAEASRSQAAGRLALEAEGGVTFTVKVDGQTREITTTAADLGEALAEADIVIGKDDVVSASLSGPVPAGETVEVDRARLDHVTEEKVDEYKVVEEEDPNLPEGEREVEREGQNGVTTTTFRVLTAGDDEISRQRVATVVESERVDELVRVGTMEPVQEPPTTSESTGSESSGSDVPEAPATYSGDPRSIARSMLGNYGWGADQFSCLDSLWQRESGWNPHAENPSSGAYGIPQALPGSKMATAGSDWATNPATQIEWGLGYISARYGSPCGAWAQSQSVGWY</sequence>